<sequence>MARIVTFQAPRGTVNIEVSEEDGPSGTKNLSEVARVVAAMVEALGAELNKLPEEKIPGEILVSFGVVTFARGSAAISLNEEKANFRIRFKWSGEGMPEDFS</sequence>
<dbReference type="AlphaFoldDB" id="A0A1I4U0R8"/>
<evidence type="ECO:0000259" key="1">
    <source>
        <dbReference type="Pfam" id="PF19493"/>
    </source>
</evidence>
<proteinExistence type="predicted"/>
<feature type="domain" description="Trypsin-co-occurring" evidence="1">
    <location>
        <begin position="13"/>
        <end position="92"/>
    </location>
</feature>
<protein>
    <recommendedName>
        <fullName evidence="1">Trypsin-co-occurring domain-containing protein</fullName>
    </recommendedName>
</protein>
<dbReference type="RefSeq" id="WP_074906619.1">
    <property type="nucleotide sequence ID" value="NZ_FOUB01000057.1"/>
</dbReference>
<dbReference type="EMBL" id="FOUB01000057">
    <property type="protein sequence ID" value="SFM82477.1"/>
    <property type="molecule type" value="Genomic_DNA"/>
</dbReference>
<evidence type="ECO:0000313" key="2">
    <source>
        <dbReference type="EMBL" id="SFM82477.1"/>
    </source>
</evidence>
<organism evidence="2 3">
    <name type="scientific">Nitrosomonas communis</name>
    <dbReference type="NCBI Taxonomy" id="44574"/>
    <lineage>
        <taxon>Bacteria</taxon>
        <taxon>Pseudomonadati</taxon>
        <taxon>Pseudomonadota</taxon>
        <taxon>Betaproteobacteria</taxon>
        <taxon>Nitrosomonadales</taxon>
        <taxon>Nitrosomonadaceae</taxon>
        <taxon>Nitrosomonas</taxon>
    </lineage>
</organism>
<gene>
    <name evidence="2" type="ORF">SAMN05421863_105718</name>
</gene>
<reference evidence="3" key="1">
    <citation type="submission" date="2016-10" db="EMBL/GenBank/DDBJ databases">
        <authorList>
            <person name="Varghese N."/>
            <person name="Submissions S."/>
        </authorList>
    </citation>
    <scope>NUCLEOTIDE SEQUENCE [LARGE SCALE GENOMIC DNA]</scope>
    <source>
        <strain evidence="3">Nm44</strain>
    </source>
</reference>
<dbReference type="InterPro" id="IPR045794">
    <property type="entry name" value="Trypco1"/>
</dbReference>
<dbReference type="Pfam" id="PF19493">
    <property type="entry name" value="Trypco1"/>
    <property type="match status" value="1"/>
</dbReference>
<evidence type="ECO:0000313" key="3">
    <source>
        <dbReference type="Proteomes" id="UP000183287"/>
    </source>
</evidence>
<accession>A0A1I4U0R8</accession>
<keyword evidence="3" id="KW-1185">Reference proteome</keyword>
<dbReference type="Proteomes" id="UP000183287">
    <property type="component" value="Unassembled WGS sequence"/>
</dbReference>
<name>A0A1I4U0R8_9PROT</name>